<feature type="chain" id="PRO_5042144470" description="Copper acquisition factor BIM1-like domain-containing protein" evidence="8">
    <location>
        <begin position="19"/>
        <end position="211"/>
    </location>
</feature>
<organism evidence="10 11">
    <name type="scientific">Mycena rosella</name>
    <name type="common">Pink bonnet</name>
    <name type="synonym">Agaricus rosellus</name>
    <dbReference type="NCBI Taxonomy" id="1033263"/>
    <lineage>
        <taxon>Eukaryota</taxon>
        <taxon>Fungi</taxon>
        <taxon>Dikarya</taxon>
        <taxon>Basidiomycota</taxon>
        <taxon>Agaricomycotina</taxon>
        <taxon>Agaricomycetes</taxon>
        <taxon>Agaricomycetidae</taxon>
        <taxon>Agaricales</taxon>
        <taxon>Marasmiineae</taxon>
        <taxon>Mycenaceae</taxon>
        <taxon>Mycena</taxon>
    </lineage>
</organism>
<sequence length="211" mass="21943">MLASQSLVIASFITLASAHFQLQFPLPRGPFVEAKEPTFCDGYDNETTNKTVFPLTGGFFSLNSEHTSWTAAVFLSTKANTTSFNDFQNVVPFFKLSGEGLFCLPLDFSKTNATGLTDGQNVTIEIVYDGGDGSLFQCADLTLSSTAKIGSNIACQNGSSSAAPSATSPGVPGSSSISNSTTSPSSALALRYPGGYFGLLSGLVGVVTICV</sequence>
<evidence type="ECO:0000256" key="3">
    <source>
        <dbReference type="ARBA" id="ARBA00022622"/>
    </source>
</evidence>
<dbReference type="Pfam" id="PF20238">
    <property type="entry name" value="BIM1-like_dom"/>
    <property type="match status" value="1"/>
</dbReference>
<evidence type="ECO:0000256" key="1">
    <source>
        <dbReference type="ARBA" id="ARBA00004609"/>
    </source>
</evidence>
<evidence type="ECO:0000256" key="2">
    <source>
        <dbReference type="ARBA" id="ARBA00022475"/>
    </source>
</evidence>
<evidence type="ECO:0000256" key="7">
    <source>
        <dbReference type="ARBA" id="ARBA00023288"/>
    </source>
</evidence>
<name>A0AAD7D7H1_MYCRO</name>
<keyword evidence="4 8" id="KW-0732">Signal</keyword>
<dbReference type="InterPro" id="IPR046530">
    <property type="entry name" value="BIM1-like_dom"/>
</dbReference>
<dbReference type="InterPro" id="IPR046936">
    <property type="entry name" value="BIM1-like"/>
</dbReference>
<dbReference type="AlphaFoldDB" id="A0AAD7D7H1"/>
<comment type="caution">
    <text evidence="10">The sequence shown here is derived from an EMBL/GenBank/DDBJ whole genome shotgun (WGS) entry which is preliminary data.</text>
</comment>
<feature type="signal peptide" evidence="8">
    <location>
        <begin position="1"/>
        <end position="18"/>
    </location>
</feature>
<comment type="subcellular location">
    <subcellularLocation>
        <location evidence="1">Cell membrane</location>
        <topology evidence="1">Lipid-anchor</topology>
        <topology evidence="1">GPI-anchor</topology>
    </subcellularLocation>
</comment>
<evidence type="ECO:0000256" key="4">
    <source>
        <dbReference type="ARBA" id="ARBA00022729"/>
    </source>
</evidence>
<keyword evidence="3" id="KW-0336">GPI-anchor</keyword>
<evidence type="ECO:0000313" key="10">
    <source>
        <dbReference type="EMBL" id="KAJ7683220.1"/>
    </source>
</evidence>
<keyword evidence="5" id="KW-0472">Membrane</keyword>
<dbReference type="EMBL" id="JARKIE010000110">
    <property type="protein sequence ID" value="KAJ7683220.1"/>
    <property type="molecule type" value="Genomic_DNA"/>
</dbReference>
<evidence type="ECO:0000259" key="9">
    <source>
        <dbReference type="Pfam" id="PF20238"/>
    </source>
</evidence>
<dbReference type="CDD" id="cd21176">
    <property type="entry name" value="LPMO_auxiliary-like"/>
    <property type="match status" value="1"/>
</dbReference>
<dbReference type="Proteomes" id="UP001221757">
    <property type="component" value="Unassembled WGS sequence"/>
</dbReference>
<dbReference type="PANTHER" id="PTHR34992">
    <property type="entry name" value="HYPHAL ANASTAMOSIS-7 PROTEIN"/>
    <property type="match status" value="1"/>
</dbReference>
<keyword evidence="6" id="KW-0325">Glycoprotein</keyword>
<feature type="domain" description="Copper acquisition factor BIM1-like" evidence="9">
    <location>
        <begin position="17"/>
        <end position="159"/>
    </location>
</feature>
<protein>
    <recommendedName>
        <fullName evidence="9">Copper acquisition factor BIM1-like domain-containing protein</fullName>
    </recommendedName>
</protein>
<dbReference type="GO" id="GO:0098552">
    <property type="term" value="C:side of membrane"/>
    <property type="evidence" value="ECO:0007669"/>
    <property type="project" value="UniProtKB-KW"/>
</dbReference>
<evidence type="ECO:0000313" key="11">
    <source>
        <dbReference type="Proteomes" id="UP001221757"/>
    </source>
</evidence>
<proteinExistence type="predicted"/>
<dbReference type="GO" id="GO:0005886">
    <property type="term" value="C:plasma membrane"/>
    <property type="evidence" value="ECO:0007669"/>
    <property type="project" value="UniProtKB-SubCell"/>
</dbReference>
<evidence type="ECO:0000256" key="6">
    <source>
        <dbReference type="ARBA" id="ARBA00023180"/>
    </source>
</evidence>
<keyword evidence="7" id="KW-0449">Lipoprotein</keyword>
<evidence type="ECO:0000256" key="8">
    <source>
        <dbReference type="SAM" id="SignalP"/>
    </source>
</evidence>
<reference evidence="10" key="1">
    <citation type="submission" date="2023-03" db="EMBL/GenBank/DDBJ databases">
        <title>Massive genome expansion in bonnet fungi (Mycena s.s.) driven by repeated elements and novel gene families across ecological guilds.</title>
        <authorList>
            <consortium name="Lawrence Berkeley National Laboratory"/>
            <person name="Harder C.B."/>
            <person name="Miyauchi S."/>
            <person name="Viragh M."/>
            <person name="Kuo A."/>
            <person name="Thoen E."/>
            <person name="Andreopoulos B."/>
            <person name="Lu D."/>
            <person name="Skrede I."/>
            <person name="Drula E."/>
            <person name="Henrissat B."/>
            <person name="Morin E."/>
            <person name="Kohler A."/>
            <person name="Barry K."/>
            <person name="LaButti K."/>
            <person name="Morin E."/>
            <person name="Salamov A."/>
            <person name="Lipzen A."/>
            <person name="Mereny Z."/>
            <person name="Hegedus B."/>
            <person name="Baldrian P."/>
            <person name="Stursova M."/>
            <person name="Weitz H."/>
            <person name="Taylor A."/>
            <person name="Grigoriev I.V."/>
            <person name="Nagy L.G."/>
            <person name="Martin F."/>
            <person name="Kauserud H."/>
        </authorList>
    </citation>
    <scope>NUCLEOTIDE SEQUENCE</scope>
    <source>
        <strain evidence="10">CBHHK067</strain>
    </source>
</reference>
<gene>
    <name evidence="10" type="ORF">B0H17DRAFT_1170000</name>
</gene>
<keyword evidence="11" id="KW-1185">Reference proteome</keyword>
<evidence type="ECO:0000256" key="5">
    <source>
        <dbReference type="ARBA" id="ARBA00023136"/>
    </source>
</evidence>
<keyword evidence="2" id="KW-1003">Cell membrane</keyword>
<accession>A0AAD7D7H1</accession>